<evidence type="ECO:0000313" key="3">
    <source>
        <dbReference type="Proteomes" id="UP001629113"/>
    </source>
</evidence>
<keyword evidence="3" id="KW-1185">Reference proteome</keyword>
<reference evidence="2 3" key="1">
    <citation type="submission" date="2024-06" db="EMBL/GenBank/DDBJ databases">
        <title>Complete genome of Phlyctema vagabunda strain 19-DSS-EL-015.</title>
        <authorList>
            <person name="Fiorenzani C."/>
        </authorList>
    </citation>
    <scope>NUCLEOTIDE SEQUENCE [LARGE SCALE GENOMIC DNA]</scope>
    <source>
        <strain evidence="2 3">19-DSS-EL-015</strain>
    </source>
</reference>
<evidence type="ECO:0000256" key="1">
    <source>
        <dbReference type="SAM" id="MobiDB-lite"/>
    </source>
</evidence>
<dbReference type="Proteomes" id="UP001629113">
    <property type="component" value="Unassembled WGS sequence"/>
</dbReference>
<feature type="region of interest" description="Disordered" evidence="1">
    <location>
        <begin position="1"/>
        <end position="29"/>
    </location>
</feature>
<dbReference type="PANTHER" id="PTHR37846:SF1">
    <property type="entry name" value="DEACETYLASE-LIKE PROTEIN"/>
    <property type="match status" value="1"/>
</dbReference>
<protein>
    <submittedName>
        <fullName evidence="2">Uncharacterized protein</fullName>
    </submittedName>
</protein>
<organism evidence="2 3">
    <name type="scientific">Phlyctema vagabunda</name>
    <dbReference type="NCBI Taxonomy" id="108571"/>
    <lineage>
        <taxon>Eukaryota</taxon>
        <taxon>Fungi</taxon>
        <taxon>Dikarya</taxon>
        <taxon>Ascomycota</taxon>
        <taxon>Pezizomycotina</taxon>
        <taxon>Leotiomycetes</taxon>
        <taxon>Helotiales</taxon>
        <taxon>Dermateaceae</taxon>
        <taxon>Phlyctema</taxon>
    </lineage>
</organism>
<gene>
    <name evidence="2" type="ORF">PVAG01_04979</name>
</gene>
<evidence type="ECO:0000313" key="2">
    <source>
        <dbReference type="EMBL" id="KAL3423232.1"/>
    </source>
</evidence>
<dbReference type="PANTHER" id="PTHR37846">
    <property type="entry name" value="YALI0B21296P"/>
    <property type="match status" value="1"/>
</dbReference>
<comment type="caution">
    <text evidence="2">The sequence shown here is derived from an EMBL/GenBank/DDBJ whole genome shotgun (WGS) entry which is preliminary data.</text>
</comment>
<proteinExistence type="predicted"/>
<name>A0ABR4PJH5_9HELO</name>
<sequence>MARQRKQKQEDVNDIKLVQPDRSGPDPTQQTLLDLADQRGLFDEHTGQEEPLVGRLGDSILWTLSLTMLHTTLDVLVQHQYAVDISWAAIVSRSLQAFPSKKTNVDS</sequence>
<dbReference type="EMBL" id="JBFCZG010000004">
    <property type="protein sequence ID" value="KAL3423232.1"/>
    <property type="molecule type" value="Genomic_DNA"/>
</dbReference>
<accession>A0ABR4PJH5</accession>